<dbReference type="PANTHER" id="PTHR21074:SF0">
    <property type="entry name" value="IQ AND UBIQUITIN-LIKE DOMAIN-CONTAINING PROTEIN"/>
    <property type="match status" value="1"/>
</dbReference>
<name>A0ABD3NIN9_9STRA</name>
<proteinExistence type="predicted"/>
<evidence type="ECO:0000313" key="4">
    <source>
        <dbReference type="Proteomes" id="UP001530315"/>
    </source>
</evidence>
<feature type="compositionally biased region" description="Basic and acidic residues" evidence="1">
    <location>
        <begin position="48"/>
        <end position="66"/>
    </location>
</feature>
<evidence type="ECO:0000256" key="1">
    <source>
        <dbReference type="SAM" id="MobiDB-lite"/>
    </source>
</evidence>
<dbReference type="Proteomes" id="UP001530315">
    <property type="component" value="Unassembled WGS sequence"/>
</dbReference>
<sequence>MTKSYTESSSQTNQEDSDPHLHVDHLKSVSSSGIQTDECDLETLTCPHQDDEGVDVRPSTDHDGLRRRYNPTRPDDFATLQSELLKWRRREERKIKVSDRDEGQKQDMTKLLTKKEAHLLRKIEQLKNSATDKCKKEKIRHVMELMSQPKQWELSDGIVIAVDNPETCRAREMKIMHDELDGSVESVEERIDLLGRIKTFVDTIDHSSLAKDVSMLLDRELQMLHRGTDLGQEYMEGLRKRLSNQFTKLVIRSNSDACHGAAYHA</sequence>
<evidence type="ECO:0000313" key="3">
    <source>
        <dbReference type="EMBL" id="KAL3775760.1"/>
    </source>
</evidence>
<reference evidence="3 4" key="1">
    <citation type="submission" date="2024-10" db="EMBL/GenBank/DDBJ databases">
        <title>Updated reference genomes for cyclostephanoid diatoms.</title>
        <authorList>
            <person name="Roberts W.R."/>
            <person name="Alverson A.J."/>
        </authorList>
    </citation>
    <scope>NUCLEOTIDE SEQUENCE [LARGE SCALE GENOMIC DNA]</scope>
    <source>
        <strain evidence="3 4">AJA276-08</strain>
    </source>
</reference>
<dbReference type="Pfam" id="PF25805">
    <property type="entry name" value="IQUB"/>
    <property type="match status" value="1"/>
</dbReference>
<dbReference type="EMBL" id="JALLAZ020001394">
    <property type="protein sequence ID" value="KAL3775760.1"/>
    <property type="molecule type" value="Genomic_DNA"/>
</dbReference>
<organism evidence="3 4">
    <name type="scientific">Stephanodiscus triporus</name>
    <dbReference type="NCBI Taxonomy" id="2934178"/>
    <lineage>
        <taxon>Eukaryota</taxon>
        <taxon>Sar</taxon>
        <taxon>Stramenopiles</taxon>
        <taxon>Ochrophyta</taxon>
        <taxon>Bacillariophyta</taxon>
        <taxon>Coscinodiscophyceae</taxon>
        <taxon>Thalassiosirophycidae</taxon>
        <taxon>Stephanodiscales</taxon>
        <taxon>Stephanodiscaceae</taxon>
        <taxon>Stephanodiscus</taxon>
    </lineage>
</organism>
<keyword evidence="4" id="KW-1185">Reference proteome</keyword>
<dbReference type="PANTHER" id="PTHR21074">
    <property type="entry name" value="IQ AND UBIQUITIN-LIKE DOMAIN-CONTAINING PROTEIN"/>
    <property type="match status" value="1"/>
</dbReference>
<gene>
    <name evidence="3" type="ORF">ACHAW5_005330</name>
</gene>
<feature type="compositionally biased region" description="Basic and acidic residues" evidence="1">
    <location>
        <begin position="17"/>
        <end position="27"/>
    </location>
</feature>
<comment type="caution">
    <text evidence="3">The sequence shown here is derived from an EMBL/GenBank/DDBJ whole genome shotgun (WGS) entry which is preliminary data.</text>
</comment>
<evidence type="ECO:0000259" key="2">
    <source>
        <dbReference type="Pfam" id="PF25805"/>
    </source>
</evidence>
<dbReference type="InterPro" id="IPR037695">
    <property type="entry name" value="IQUB"/>
</dbReference>
<feature type="domain" description="IQ motif and ubiquitin-like" evidence="2">
    <location>
        <begin position="135"/>
        <end position="250"/>
    </location>
</feature>
<protein>
    <recommendedName>
        <fullName evidence="2">IQ motif and ubiquitin-like domain-containing protein</fullName>
    </recommendedName>
</protein>
<feature type="region of interest" description="Disordered" evidence="1">
    <location>
        <begin position="1"/>
        <end position="74"/>
    </location>
</feature>
<accession>A0ABD3NIN9</accession>
<dbReference type="InterPro" id="IPR057887">
    <property type="entry name" value="IQUB_helical"/>
</dbReference>
<dbReference type="AlphaFoldDB" id="A0ABD3NIN9"/>
<feature type="compositionally biased region" description="Polar residues" evidence="1">
    <location>
        <begin position="1"/>
        <end position="14"/>
    </location>
</feature>